<comment type="caution">
    <text evidence="2">The sequence shown here is derived from an EMBL/GenBank/DDBJ whole genome shotgun (WGS) entry which is preliminary data.</text>
</comment>
<name>A0A0D1IVA5_BACIU</name>
<gene>
    <name evidence="2" type="ORF">SC09_Contig17orf00461</name>
</gene>
<dbReference type="EMBL" id="JXBC01000001">
    <property type="protein sequence ID" value="KIU13263.1"/>
    <property type="molecule type" value="Genomic_DNA"/>
</dbReference>
<sequence length="158" mass="19176">MRYTNSHLEDWIEQLYRDINITKPHEINFDRIAQALDILIVYNPETSFALRFNGMYTISLDSRKTRQEQWLDFAHEVCHDFRHMNDDKIMPASWKRYLEYQANYFAYHFCIPTFMLRAMDIPRNLYEAVQVIADAFKVPESFAMTRINMYFNKKRLII</sequence>
<dbReference type="Gene3D" id="1.10.10.2910">
    <property type="match status" value="1"/>
</dbReference>
<organism evidence="2 3">
    <name type="scientific">Bacillus subtilis</name>
    <dbReference type="NCBI Taxonomy" id="1423"/>
    <lineage>
        <taxon>Bacteria</taxon>
        <taxon>Bacillati</taxon>
        <taxon>Bacillota</taxon>
        <taxon>Bacilli</taxon>
        <taxon>Bacillales</taxon>
        <taxon>Bacillaceae</taxon>
        <taxon>Bacillus</taxon>
    </lineage>
</organism>
<reference evidence="2 3" key="1">
    <citation type="submission" date="2014-12" db="EMBL/GenBank/DDBJ databases">
        <title>Comparative genome analysis of Bacillus coagulans HM-08, Clostridium butyricum HM-68, Bacillus subtilis HM-66 and Bacillus licheniformis BL-09.</title>
        <authorList>
            <person name="Zhang H."/>
        </authorList>
    </citation>
    <scope>NUCLEOTIDE SEQUENCE [LARGE SCALE GENOMIC DNA]</scope>
    <source>
        <strain evidence="2 3">HM-66</strain>
    </source>
</reference>
<accession>A0A0D1IVA5</accession>
<evidence type="ECO:0000313" key="3">
    <source>
        <dbReference type="Proteomes" id="UP000032247"/>
    </source>
</evidence>
<dbReference type="InterPro" id="IPR010359">
    <property type="entry name" value="IrrE_HExxH"/>
</dbReference>
<dbReference type="AlphaFoldDB" id="A0A0D1IVA5"/>
<dbReference type="Pfam" id="PF06114">
    <property type="entry name" value="Peptidase_M78"/>
    <property type="match status" value="1"/>
</dbReference>
<protein>
    <recommendedName>
        <fullName evidence="1">IrrE N-terminal-like domain-containing protein</fullName>
    </recommendedName>
</protein>
<proteinExistence type="predicted"/>
<evidence type="ECO:0000313" key="2">
    <source>
        <dbReference type="EMBL" id="KIU13263.1"/>
    </source>
</evidence>
<feature type="domain" description="IrrE N-terminal-like" evidence="1">
    <location>
        <begin position="34"/>
        <end position="147"/>
    </location>
</feature>
<evidence type="ECO:0000259" key="1">
    <source>
        <dbReference type="Pfam" id="PF06114"/>
    </source>
</evidence>
<dbReference type="Proteomes" id="UP000032247">
    <property type="component" value="Unassembled WGS sequence"/>
</dbReference>